<evidence type="ECO:0000313" key="1">
    <source>
        <dbReference type="EMBL" id="NYE13236.1"/>
    </source>
</evidence>
<dbReference type="RefSeq" id="WP_179834307.1">
    <property type="nucleotide sequence ID" value="NZ_BMRD01000025.1"/>
</dbReference>
<evidence type="ECO:0000313" key="2">
    <source>
        <dbReference type="Proteomes" id="UP000591272"/>
    </source>
</evidence>
<dbReference type="AlphaFoldDB" id="A0A7Y9KDC7"/>
<gene>
    <name evidence="1" type="ORF">BJ999_003532</name>
</gene>
<name>A0A7Y9KDC7_9ACTN</name>
<keyword evidence="2" id="KW-1185">Reference proteome</keyword>
<dbReference type="EMBL" id="JACCBT010000001">
    <property type="protein sequence ID" value="NYE13236.1"/>
    <property type="molecule type" value="Genomic_DNA"/>
</dbReference>
<proteinExistence type="predicted"/>
<accession>A0A7Y9KDC7</accession>
<dbReference type="Proteomes" id="UP000591272">
    <property type="component" value="Unassembled WGS sequence"/>
</dbReference>
<organism evidence="1 2">
    <name type="scientific">Actinomadura citrea</name>
    <dbReference type="NCBI Taxonomy" id="46158"/>
    <lineage>
        <taxon>Bacteria</taxon>
        <taxon>Bacillati</taxon>
        <taxon>Actinomycetota</taxon>
        <taxon>Actinomycetes</taxon>
        <taxon>Streptosporangiales</taxon>
        <taxon>Thermomonosporaceae</taxon>
        <taxon>Actinomadura</taxon>
    </lineage>
</organism>
<comment type="caution">
    <text evidence="1">The sequence shown here is derived from an EMBL/GenBank/DDBJ whole genome shotgun (WGS) entry which is preliminary data.</text>
</comment>
<sequence>MDTNTCPACRETMRPTSYKEVRGQGGQVIRRLPLTWDCASSCQHVLGAEEWNEAVSQYEREQRGDA</sequence>
<reference evidence="1 2" key="1">
    <citation type="submission" date="2020-07" db="EMBL/GenBank/DDBJ databases">
        <title>Sequencing the genomes of 1000 actinobacteria strains.</title>
        <authorList>
            <person name="Klenk H.-P."/>
        </authorList>
    </citation>
    <scope>NUCLEOTIDE SEQUENCE [LARGE SCALE GENOMIC DNA]</scope>
    <source>
        <strain evidence="1 2">DSM 43461</strain>
    </source>
</reference>
<protein>
    <submittedName>
        <fullName evidence="1">Uncharacterized protein</fullName>
    </submittedName>
</protein>